<comment type="subcellular location">
    <subcellularLocation>
        <location evidence="1">Membrane</location>
        <topology evidence="1">Multi-pass membrane protein</topology>
    </subcellularLocation>
</comment>
<evidence type="ECO:0000256" key="4">
    <source>
        <dbReference type="ARBA" id="ARBA00022989"/>
    </source>
</evidence>
<dbReference type="InterPro" id="IPR050638">
    <property type="entry name" value="AA-Vitamin_Transporters"/>
</dbReference>
<dbReference type="eggNOG" id="COG0697">
    <property type="taxonomic scope" value="Bacteria"/>
</dbReference>
<dbReference type="Pfam" id="PF00892">
    <property type="entry name" value="EamA"/>
    <property type="match status" value="2"/>
</dbReference>
<feature type="transmembrane region" description="Helical" evidence="6">
    <location>
        <begin position="215"/>
        <end position="235"/>
    </location>
</feature>
<keyword evidence="4 6" id="KW-1133">Transmembrane helix</keyword>
<organism evidence="8 9">
    <name type="scientific">Sulfitobacter mediterraneus</name>
    <dbReference type="NCBI Taxonomy" id="83219"/>
    <lineage>
        <taxon>Bacteria</taxon>
        <taxon>Pseudomonadati</taxon>
        <taxon>Pseudomonadota</taxon>
        <taxon>Alphaproteobacteria</taxon>
        <taxon>Rhodobacterales</taxon>
        <taxon>Roseobacteraceae</taxon>
        <taxon>Sulfitobacter</taxon>
    </lineage>
</organism>
<feature type="transmembrane region" description="Helical" evidence="6">
    <location>
        <begin position="272"/>
        <end position="289"/>
    </location>
</feature>
<feature type="transmembrane region" description="Helical" evidence="6">
    <location>
        <begin position="187"/>
        <end position="209"/>
    </location>
</feature>
<feature type="transmembrane region" description="Helical" evidence="6">
    <location>
        <begin position="35"/>
        <end position="58"/>
    </location>
</feature>
<feature type="transmembrane region" description="Helical" evidence="6">
    <location>
        <begin position="150"/>
        <end position="175"/>
    </location>
</feature>
<evidence type="ECO:0000256" key="2">
    <source>
        <dbReference type="ARBA" id="ARBA00007362"/>
    </source>
</evidence>
<evidence type="ECO:0000313" key="9">
    <source>
        <dbReference type="Proteomes" id="UP000027337"/>
    </source>
</evidence>
<comment type="caution">
    <text evidence="8">The sequence shown here is derived from an EMBL/GenBank/DDBJ whole genome shotgun (WGS) entry which is preliminary data.</text>
</comment>
<evidence type="ECO:0000256" key="5">
    <source>
        <dbReference type="ARBA" id="ARBA00023136"/>
    </source>
</evidence>
<name>A0A061SST0_9RHOB</name>
<reference evidence="8 9" key="1">
    <citation type="journal article" date="2014" name="Genome Announc.">
        <title>Draft Genome Sequences of Two Isolates of the Roseobacter Group, Sulfitobacter sp. Strains 3SOLIMAR09 and 1FIGIMAR09, from Harbors of Mallorca Island (Mediterranean Sea).</title>
        <authorList>
            <person name="Mas-Llado M."/>
            <person name="Pina-Villalonga J.M."/>
            <person name="Brunet-Galmes I."/>
            <person name="Nogales B."/>
            <person name="Bosch R."/>
        </authorList>
    </citation>
    <scope>NUCLEOTIDE SEQUENCE [LARGE SCALE GENOMIC DNA]</scope>
    <source>
        <strain evidence="8 9">1FIGIMAR09</strain>
    </source>
</reference>
<evidence type="ECO:0000256" key="1">
    <source>
        <dbReference type="ARBA" id="ARBA00004141"/>
    </source>
</evidence>
<keyword evidence="5 6" id="KW-0472">Membrane</keyword>
<keyword evidence="9" id="KW-1185">Reference proteome</keyword>
<comment type="similarity">
    <text evidence="2">Belongs to the EamA transporter family.</text>
</comment>
<feature type="transmembrane region" description="Helical" evidence="6">
    <location>
        <begin position="247"/>
        <end position="266"/>
    </location>
</feature>
<dbReference type="AlphaFoldDB" id="A0A061SST0"/>
<sequence>MDRKSHMDLIGAVALTAFAFHLGFNQVVIKVTSGGFSPVFSAGLRSAGAVLVLLVWMYLRGLRIALPRRVWVGGLLSGLLFALEFTSAFTALDLSTVSRVSVIFYSMPVWLALMAHFLLPGERLTPGRGFGLALAMAGVALALLDRNSGAASWTGDLLSLLAALCWAGIVLCVRLTPLSEVPPAQQLICQVAVSAPILLLIAPLFGPLMREVEPIHVAGLLFQILAVASFGYLIWFWLMTIYPASSVASFSFLSPVFSVLCGWLILSEEVALSIWAALALVAAGIYLINRKPGRPPST</sequence>
<feature type="transmembrane region" description="Helical" evidence="6">
    <location>
        <begin position="102"/>
        <end position="119"/>
    </location>
</feature>
<dbReference type="SUPFAM" id="SSF103481">
    <property type="entry name" value="Multidrug resistance efflux transporter EmrE"/>
    <property type="match status" value="2"/>
</dbReference>
<keyword evidence="3 6" id="KW-0812">Transmembrane</keyword>
<dbReference type="PANTHER" id="PTHR32322">
    <property type="entry name" value="INNER MEMBRANE TRANSPORTER"/>
    <property type="match status" value="1"/>
</dbReference>
<evidence type="ECO:0000256" key="3">
    <source>
        <dbReference type="ARBA" id="ARBA00022692"/>
    </source>
</evidence>
<proteinExistence type="inferred from homology"/>
<dbReference type="GO" id="GO:0016020">
    <property type="term" value="C:membrane"/>
    <property type="evidence" value="ECO:0007669"/>
    <property type="project" value="UniProtKB-SubCell"/>
</dbReference>
<dbReference type="STRING" id="83219.PM02_00630"/>
<accession>A0A061SST0</accession>
<evidence type="ECO:0000256" key="6">
    <source>
        <dbReference type="SAM" id="Phobius"/>
    </source>
</evidence>
<evidence type="ECO:0000313" key="8">
    <source>
        <dbReference type="EMBL" id="KAJ04756.1"/>
    </source>
</evidence>
<dbReference type="RefSeq" id="WP_037904712.1">
    <property type="nucleotide sequence ID" value="NZ_JEMU01000001.1"/>
</dbReference>
<feature type="domain" description="EamA" evidence="7">
    <location>
        <begin position="154"/>
        <end position="289"/>
    </location>
</feature>
<dbReference type="InterPro" id="IPR000620">
    <property type="entry name" value="EamA_dom"/>
</dbReference>
<dbReference type="InterPro" id="IPR037185">
    <property type="entry name" value="EmrE-like"/>
</dbReference>
<dbReference type="Proteomes" id="UP000027337">
    <property type="component" value="Unassembled WGS sequence"/>
</dbReference>
<dbReference type="Gene3D" id="1.10.3730.20">
    <property type="match status" value="1"/>
</dbReference>
<dbReference type="PANTHER" id="PTHR32322:SF2">
    <property type="entry name" value="EAMA DOMAIN-CONTAINING PROTEIN"/>
    <property type="match status" value="1"/>
</dbReference>
<gene>
    <name evidence="8" type="ORF">PM02_00630</name>
</gene>
<feature type="transmembrane region" description="Helical" evidence="6">
    <location>
        <begin position="70"/>
        <end position="90"/>
    </location>
</feature>
<feature type="domain" description="EamA" evidence="7">
    <location>
        <begin position="10"/>
        <end position="143"/>
    </location>
</feature>
<dbReference type="EMBL" id="JEMU01000001">
    <property type="protein sequence ID" value="KAJ04756.1"/>
    <property type="molecule type" value="Genomic_DNA"/>
</dbReference>
<evidence type="ECO:0000259" key="7">
    <source>
        <dbReference type="Pfam" id="PF00892"/>
    </source>
</evidence>
<protein>
    <submittedName>
        <fullName evidence="8">Multidrug transporter</fullName>
    </submittedName>
</protein>
<feature type="transmembrane region" description="Helical" evidence="6">
    <location>
        <begin position="126"/>
        <end position="144"/>
    </location>
</feature>